<proteinExistence type="inferred from homology"/>
<accession>A0A6C1B1E4</accession>
<dbReference type="PANTHER" id="PTHR35147">
    <property type="entry name" value="CHEMORECEPTOR GLUTAMINE DEAMIDASE CHED-RELATED"/>
    <property type="match status" value="1"/>
</dbReference>
<sequence length="200" mass="21258">MRPHPAAPAPPAVDVGALLARARNLNPGAWAVERERPLATLLGSCVAVCLHDPRRRLAGMNHFLLPSRHGTRHDQTDIVLAGDAAMEVLANAMFARGAVKADLVAKVFGGGTITSTIDLAIGERNARFALEWLAREGIRTVAQDVMGRFSRRLVFDPASGDAWCRRQAVDGSAVRRLAQAEAALAQRLSAAPGGGIELFG</sequence>
<evidence type="ECO:0000313" key="5">
    <source>
        <dbReference type="Proteomes" id="UP000501991"/>
    </source>
</evidence>
<dbReference type="RefSeq" id="WP_173763977.1">
    <property type="nucleotide sequence ID" value="NZ_CP048836.1"/>
</dbReference>
<dbReference type="Proteomes" id="UP000501991">
    <property type="component" value="Chromosome"/>
</dbReference>
<gene>
    <name evidence="3" type="primary">cheD</name>
    <name evidence="4" type="ORF">G3580_03645</name>
</gene>
<dbReference type="Pfam" id="PF03975">
    <property type="entry name" value="CheD"/>
    <property type="match status" value="1"/>
</dbReference>
<evidence type="ECO:0000256" key="2">
    <source>
        <dbReference type="ARBA" id="ARBA00022801"/>
    </source>
</evidence>
<dbReference type="InterPro" id="IPR011324">
    <property type="entry name" value="Cytotoxic_necrot_fac-like_cat"/>
</dbReference>
<keyword evidence="1 3" id="KW-0145">Chemotaxis</keyword>
<dbReference type="AlphaFoldDB" id="A0A6C1B1E4"/>
<dbReference type="HAMAP" id="MF_01440">
    <property type="entry name" value="CheD"/>
    <property type="match status" value="1"/>
</dbReference>
<dbReference type="SUPFAM" id="SSF64438">
    <property type="entry name" value="CNF1/YfiH-like putative cysteine hydrolases"/>
    <property type="match status" value="1"/>
</dbReference>
<dbReference type="InterPro" id="IPR005659">
    <property type="entry name" value="Chemorcpt_Glu_NH3ase_CheD"/>
</dbReference>
<evidence type="ECO:0000256" key="3">
    <source>
        <dbReference type="HAMAP-Rule" id="MF_01440"/>
    </source>
</evidence>
<name>A0A6C1B1E4_9RHOO</name>
<dbReference type="GO" id="GO:0050568">
    <property type="term" value="F:protein-glutamine glutaminase activity"/>
    <property type="evidence" value="ECO:0007669"/>
    <property type="project" value="UniProtKB-UniRule"/>
</dbReference>
<protein>
    <recommendedName>
        <fullName evidence="3">Probable chemoreceptor glutamine deamidase CheD</fullName>
        <ecNumber evidence="3">3.5.1.44</ecNumber>
    </recommendedName>
</protein>
<dbReference type="CDD" id="cd16352">
    <property type="entry name" value="CheD"/>
    <property type="match status" value="1"/>
</dbReference>
<dbReference type="PANTHER" id="PTHR35147:SF2">
    <property type="entry name" value="CHEMORECEPTOR GLUTAMINE DEAMIDASE CHED-RELATED"/>
    <property type="match status" value="1"/>
</dbReference>
<comment type="similarity">
    <text evidence="3">Belongs to the CheD family.</text>
</comment>
<evidence type="ECO:0000256" key="1">
    <source>
        <dbReference type="ARBA" id="ARBA00022500"/>
    </source>
</evidence>
<dbReference type="GO" id="GO:0006935">
    <property type="term" value="P:chemotaxis"/>
    <property type="evidence" value="ECO:0007669"/>
    <property type="project" value="UniProtKB-UniRule"/>
</dbReference>
<comment type="catalytic activity">
    <reaction evidence="3">
        <text>L-glutaminyl-[protein] + H2O = L-glutamyl-[protein] + NH4(+)</text>
        <dbReference type="Rhea" id="RHEA:16441"/>
        <dbReference type="Rhea" id="RHEA-COMP:10207"/>
        <dbReference type="Rhea" id="RHEA-COMP:10208"/>
        <dbReference type="ChEBI" id="CHEBI:15377"/>
        <dbReference type="ChEBI" id="CHEBI:28938"/>
        <dbReference type="ChEBI" id="CHEBI:29973"/>
        <dbReference type="ChEBI" id="CHEBI:30011"/>
        <dbReference type="EC" id="3.5.1.44"/>
    </reaction>
</comment>
<comment type="function">
    <text evidence="3">Probably deamidates glutamine residues to glutamate on methyl-accepting chemotaxis receptors (MCPs), playing an important role in chemotaxis.</text>
</comment>
<dbReference type="InterPro" id="IPR038592">
    <property type="entry name" value="CheD-like_sf"/>
</dbReference>
<organism evidence="4 5">
    <name type="scientific">Nitrogeniibacter mangrovi</name>
    <dbReference type="NCBI Taxonomy" id="2016596"/>
    <lineage>
        <taxon>Bacteria</taxon>
        <taxon>Pseudomonadati</taxon>
        <taxon>Pseudomonadota</taxon>
        <taxon>Betaproteobacteria</taxon>
        <taxon>Rhodocyclales</taxon>
        <taxon>Zoogloeaceae</taxon>
        <taxon>Nitrogeniibacter</taxon>
    </lineage>
</organism>
<dbReference type="KEGG" id="azq:G3580_03645"/>
<evidence type="ECO:0000313" key="4">
    <source>
        <dbReference type="EMBL" id="QID16809.1"/>
    </source>
</evidence>
<dbReference type="EMBL" id="CP048836">
    <property type="protein sequence ID" value="QID16809.1"/>
    <property type="molecule type" value="Genomic_DNA"/>
</dbReference>
<keyword evidence="2 3" id="KW-0378">Hydrolase</keyword>
<dbReference type="Gene3D" id="3.30.1330.200">
    <property type="match status" value="1"/>
</dbReference>
<keyword evidence="5" id="KW-1185">Reference proteome</keyword>
<dbReference type="EC" id="3.5.1.44" evidence="3"/>
<reference evidence="4 5" key="1">
    <citation type="submission" date="2020-02" db="EMBL/GenBank/DDBJ databases">
        <title>Nitrogenibacter mangrovi gen. nov., sp. nov. isolated from mangrove sediment, a denitrifying betaproteobacterium.</title>
        <authorList>
            <person name="Liao H."/>
            <person name="Tian Y."/>
        </authorList>
    </citation>
    <scope>NUCLEOTIDE SEQUENCE [LARGE SCALE GENOMIC DNA]</scope>
    <source>
        <strain evidence="4 5">M9-3-2</strain>
    </source>
</reference>